<dbReference type="Pfam" id="PF04909">
    <property type="entry name" value="Amidohydro_2"/>
    <property type="match status" value="1"/>
</dbReference>
<evidence type="ECO:0000259" key="2">
    <source>
        <dbReference type="Pfam" id="PF04909"/>
    </source>
</evidence>
<dbReference type="PANTHER" id="PTHR21240:SF30">
    <property type="entry name" value="AMIDOHYDROLASE-RELATED DOMAIN-CONTAINING PROTEIN-RELATED"/>
    <property type="match status" value="1"/>
</dbReference>
<dbReference type="GO" id="GO:0019748">
    <property type="term" value="P:secondary metabolic process"/>
    <property type="evidence" value="ECO:0007669"/>
    <property type="project" value="TreeGrafter"/>
</dbReference>
<dbReference type="InterPro" id="IPR006680">
    <property type="entry name" value="Amidohydro-rel"/>
</dbReference>
<evidence type="ECO:0000313" key="3">
    <source>
        <dbReference type="EMBL" id="ART68446.1"/>
    </source>
</evidence>
<evidence type="ECO:0000256" key="1">
    <source>
        <dbReference type="ARBA" id="ARBA00023239"/>
    </source>
</evidence>
<organism evidence="3 4">
    <name type="scientific">Mycobacterium dioxanotrophicus</name>
    <dbReference type="NCBI Taxonomy" id="482462"/>
    <lineage>
        <taxon>Bacteria</taxon>
        <taxon>Bacillati</taxon>
        <taxon>Actinomycetota</taxon>
        <taxon>Actinomycetes</taxon>
        <taxon>Mycobacteriales</taxon>
        <taxon>Mycobacteriaceae</taxon>
        <taxon>Mycobacterium</taxon>
    </lineage>
</organism>
<gene>
    <name evidence="3" type="ORF">BTO20_07525</name>
</gene>
<dbReference type="GO" id="GO:0016787">
    <property type="term" value="F:hydrolase activity"/>
    <property type="evidence" value="ECO:0007669"/>
    <property type="project" value="UniProtKB-KW"/>
</dbReference>
<keyword evidence="3" id="KW-0378">Hydrolase</keyword>
<feature type="domain" description="Amidohydrolase-related" evidence="2">
    <location>
        <begin position="24"/>
        <end position="315"/>
    </location>
</feature>
<dbReference type="SUPFAM" id="SSF51556">
    <property type="entry name" value="Metallo-dependent hydrolases"/>
    <property type="match status" value="1"/>
</dbReference>
<dbReference type="InterPro" id="IPR032466">
    <property type="entry name" value="Metal_Hydrolase"/>
</dbReference>
<protein>
    <submittedName>
        <fullName evidence="3">Amidohydrolase</fullName>
    </submittedName>
</protein>
<name>A0A1Y0C000_9MYCO</name>
<dbReference type="GO" id="GO:0005829">
    <property type="term" value="C:cytosol"/>
    <property type="evidence" value="ECO:0007669"/>
    <property type="project" value="TreeGrafter"/>
</dbReference>
<dbReference type="AlphaFoldDB" id="A0A1Y0C000"/>
<keyword evidence="4" id="KW-1185">Reference proteome</keyword>
<dbReference type="GO" id="GO:0016831">
    <property type="term" value="F:carboxy-lyase activity"/>
    <property type="evidence" value="ECO:0007669"/>
    <property type="project" value="InterPro"/>
</dbReference>
<dbReference type="Proteomes" id="UP000195331">
    <property type="component" value="Chromosome"/>
</dbReference>
<evidence type="ECO:0000313" key="4">
    <source>
        <dbReference type="Proteomes" id="UP000195331"/>
    </source>
</evidence>
<dbReference type="InterPro" id="IPR032465">
    <property type="entry name" value="ACMSD"/>
</dbReference>
<dbReference type="RefSeq" id="WP_087074677.1">
    <property type="nucleotide sequence ID" value="NZ_CP020809.1"/>
</dbReference>
<dbReference type="EMBL" id="CP020809">
    <property type="protein sequence ID" value="ART68446.1"/>
    <property type="molecule type" value="Genomic_DNA"/>
</dbReference>
<reference evidence="3 4" key="1">
    <citation type="submission" date="2017-04" db="EMBL/GenBank/DDBJ databases">
        <title>Whole Genome Sequence of 1,4-Dioxane Degrading Bacterium Mycobacterium dioxanotrophicus PH-06.</title>
        <authorList>
            <person name="He Y."/>
        </authorList>
    </citation>
    <scope>NUCLEOTIDE SEQUENCE [LARGE SCALE GENOMIC DNA]</scope>
    <source>
        <strain evidence="3 4">PH-06</strain>
    </source>
</reference>
<accession>A0A1Y0C000</accession>
<dbReference type="OrthoDB" id="8673173at2"/>
<keyword evidence="1" id="KW-0456">Lyase</keyword>
<dbReference type="Gene3D" id="3.20.20.140">
    <property type="entry name" value="Metal-dependent hydrolases"/>
    <property type="match status" value="1"/>
</dbReference>
<dbReference type="KEGG" id="mdx:BTO20_07525"/>
<dbReference type="PANTHER" id="PTHR21240">
    <property type="entry name" value="2-AMINO-3-CARBOXYLMUCONATE-6-SEMIALDEHYDE DECARBOXYLASE"/>
    <property type="match status" value="1"/>
</dbReference>
<sequence>MKIVGLEEHFVTPDLLDAWAAVEPHWQDLAMPAHGDWARRLLDLGDERVAAMDDTGLDVQVVSITAPGLQNLAPVDAVRLQTDCNDRLAGAVAARPDRLQGFATLATPDPRAAADELGRAVTKLGLHGAMLFGRSRDRNLDHPDNWTLFEAAEALNAPLYVHPQSPLPEVRRAYYDGLGAALDNAFATHGIGWHYETGVQLLRLILGGVFDRFPGLQVIVGHWGELVLFYLERINRLSAVAELQRPVSEYLRTNVYVTPSGMLSRRYLHWALDVVGADRIMFSTDYPYISVPDGASRKFLEQLDDADREKIASGNWDRLCAAIRR</sequence>
<proteinExistence type="predicted"/>